<organism evidence="12 13">
    <name type="scientific">Vicia faba</name>
    <name type="common">Broad bean</name>
    <name type="synonym">Faba vulgaris</name>
    <dbReference type="NCBI Taxonomy" id="3906"/>
    <lineage>
        <taxon>Eukaryota</taxon>
        <taxon>Viridiplantae</taxon>
        <taxon>Streptophyta</taxon>
        <taxon>Embryophyta</taxon>
        <taxon>Tracheophyta</taxon>
        <taxon>Spermatophyta</taxon>
        <taxon>Magnoliopsida</taxon>
        <taxon>eudicotyledons</taxon>
        <taxon>Gunneridae</taxon>
        <taxon>Pentapetalae</taxon>
        <taxon>rosids</taxon>
        <taxon>fabids</taxon>
        <taxon>Fabales</taxon>
        <taxon>Fabaceae</taxon>
        <taxon>Papilionoideae</taxon>
        <taxon>50 kb inversion clade</taxon>
        <taxon>NPAAA clade</taxon>
        <taxon>Hologalegina</taxon>
        <taxon>IRL clade</taxon>
        <taxon>Fabeae</taxon>
        <taxon>Vicia</taxon>
    </lineage>
</organism>
<reference evidence="12 13" key="1">
    <citation type="submission" date="2023-01" db="EMBL/GenBank/DDBJ databases">
        <authorList>
            <person name="Kreplak J."/>
        </authorList>
    </citation>
    <scope>NUCLEOTIDE SEQUENCE [LARGE SCALE GENOMIC DNA]</scope>
</reference>
<dbReference type="GO" id="GO:0036503">
    <property type="term" value="P:ERAD pathway"/>
    <property type="evidence" value="ECO:0007669"/>
    <property type="project" value="InterPro"/>
</dbReference>
<evidence type="ECO:0000256" key="2">
    <source>
        <dbReference type="ARBA" id="ARBA00022692"/>
    </source>
</evidence>
<evidence type="ECO:0008006" key="14">
    <source>
        <dbReference type="Google" id="ProtNLM"/>
    </source>
</evidence>
<evidence type="ECO:0000313" key="13">
    <source>
        <dbReference type="Proteomes" id="UP001157006"/>
    </source>
</evidence>
<dbReference type="SMART" id="SM00671">
    <property type="entry name" value="SEL1"/>
    <property type="match status" value="8"/>
</dbReference>
<evidence type="ECO:0000256" key="3">
    <source>
        <dbReference type="ARBA" id="ARBA00022729"/>
    </source>
</evidence>
<keyword evidence="3 11" id="KW-0732">Signal</keyword>
<dbReference type="InterPro" id="IPR011990">
    <property type="entry name" value="TPR-like_helical_dom_sf"/>
</dbReference>
<dbReference type="GO" id="GO:0005789">
    <property type="term" value="C:endoplasmic reticulum membrane"/>
    <property type="evidence" value="ECO:0007669"/>
    <property type="project" value="UniProtKB-SubCell"/>
</dbReference>
<sequence>MPTAKLFISLLCFSLLTLSVTARPYVLVLSQEDFKDEPPSDPDSSPEWDEFGDSDSHKSEEDLDPGSWRQIFEPTSTQPQPQPQSDTEALYYSAVTKLMTGDARLIEEGSGEIETAAESGYPAAQSVLGFLWGMGLLRERSKQKAFVYHHFASDGGNMQSKMALAYTYTRQDMFDKSVKLYAELVEVAVNGFLISKDSPVIEPIRLHNGAEENKEALRKSKGEEDEDFQILEYQAQKGNAAAMYKVGLFYYFGLRGLRRDHSKALSWFLKAVEKGEPRSMELLGEIYARGAGVERNYTKAFEWLTLASKHHLYSAYNGIGYLYVKGYGVDSKNYTKAKEYFEKAAENDEVGGHYNLGVMFLKGIGVKRDVRLACKYFIVAANNGQPKAFYQLAKIFHLGVGFKKNVPLATALYKLVAERGPWSSLSIWALEAYLKGDVGKAYMLYSRMAEMGYEVAQSNAAWILDKHGERSMCMGESGLCTDAERHQRAHSLWWQASEQGNEHAALLIGDTYYYGRGTVRDYDRAAEAYMHAKSQSNAQAMFNLGYMHEHGQGLPLDLHLAKRYYDEALVHDPAAKLPVTLALTSLWVRMNHADSILVVGGDMIFCLNCLMIYLNG</sequence>
<feature type="chain" id="PRO_5043594936" description="ERAD-associated E3 ubiquitin-protein ligase component HRD3A" evidence="11">
    <location>
        <begin position="23"/>
        <end position="616"/>
    </location>
</feature>
<keyword evidence="5" id="KW-0256">Endoplasmic reticulum</keyword>
<evidence type="ECO:0000256" key="11">
    <source>
        <dbReference type="SAM" id="SignalP"/>
    </source>
</evidence>
<protein>
    <recommendedName>
        <fullName evidence="14">ERAD-associated E3 ubiquitin-protein ligase component HRD3A</fullName>
    </recommendedName>
</protein>
<evidence type="ECO:0000256" key="8">
    <source>
        <dbReference type="ARBA" id="ARBA00023180"/>
    </source>
</evidence>
<evidence type="ECO:0000256" key="1">
    <source>
        <dbReference type="ARBA" id="ARBA00004389"/>
    </source>
</evidence>
<feature type="compositionally biased region" description="Acidic residues" evidence="10">
    <location>
        <begin position="44"/>
        <end position="53"/>
    </location>
</feature>
<dbReference type="FunFam" id="1.25.40.10:FF:001837">
    <property type="entry name" value="ERAD-associated E3 ubiquitin-protein ligase component HRD3A"/>
    <property type="match status" value="1"/>
</dbReference>
<gene>
    <name evidence="12" type="ORF">VFH_IV037720</name>
</gene>
<comment type="similarity">
    <text evidence="9">Belongs to the sel-1 family.</text>
</comment>
<evidence type="ECO:0000313" key="12">
    <source>
        <dbReference type="EMBL" id="CAI8607424.1"/>
    </source>
</evidence>
<keyword evidence="13" id="KW-1185">Reference proteome</keyword>
<keyword evidence="2" id="KW-0812">Transmembrane</keyword>
<dbReference type="InterPro" id="IPR044623">
    <property type="entry name" value="HRD3"/>
</dbReference>
<dbReference type="AlphaFoldDB" id="A0AAV1AAC4"/>
<feature type="signal peptide" evidence="11">
    <location>
        <begin position="1"/>
        <end position="22"/>
    </location>
</feature>
<feature type="region of interest" description="Disordered" evidence="10">
    <location>
        <begin position="33"/>
        <end position="86"/>
    </location>
</feature>
<keyword evidence="6" id="KW-1133">Transmembrane helix</keyword>
<evidence type="ECO:0000256" key="4">
    <source>
        <dbReference type="ARBA" id="ARBA00022737"/>
    </source>
</evidence>
<name>A0AAV1AAC4_VICFA</name>
<accession>A0AAV1AAC4</accession>
<proteinExistence type="inferred from homology"/>
<keyword evidence="4" id="KW-0677">Repeat</keyword>
<dbReference type="Gene3D" id="1.25.40.10">
    <property type="entry name" value="Tetratricopeptide repeat domain"/>
    <property type="match status" value="4"/>
</dbReference>
<dbReference type="InterPro" id="IPR006597">
    <property type="entry name" value="Sel1-like"/>
</dbReference>
<comment type="subcellular location">
    <subcellularLocation>
        <location evidence="1">Endoplasmic reticulum membrane</location>
        <topology evidence="1">Single-pass membrane protein</topology>
    </subcellularLocation>
</comment>
<dbReference type="SUPFAM" id="SSF81901">
    <property type="entry name" value="HCP-like"/>
    <property type="match status" value="4"/>
</dbReference>
<evidence type="ECO:0000256" key="5">
    <source>
        <dbReference type="ARBA" id="ARBA00022824"/>
    </source>
</evidence>
<keyword evidence="8" id="KW-0325">Glycoprotein</keyword>
<dbReference type="PANTHER" id="PTHR45084:SF1">
    <property type="entry name" value="ERAD-ASSOCIATED E3 UBIQUITIN-PROTEIN LIGASE COMPONENT HRD3A-RELATED"/>
    <property type="match status" value="1"/>
</dbReference>
<evidence type="ECO:0000256" key="6">
    <source>
        <dbReference type="ARBA" id="ARBA00022989"/>
    </source>
</evidence>
<keyword evidence="7" id="KW-0472">Membrane</keyword>
<evidence type="ECO:0000256" key="7">
    <source>
        <dbReference type="ARBA" id="ARBA00023136"/>
    </source>
</evidence>
<evidence type="ECO:0000256" key="9">
    <source>
        <dbReference type="ARBA" id="ARBA00038101"/>
    </source>
</evidence>
<dbReference type="Proteomes" id="UP001157006">
    <property type="component" value="Chromosome 4"/>
</dbReference>
<dbReference type="EMBL" id="OX451739">
    <property type="protein sequence ID" value="CAI8607424.1"/>
    <property type="molecule type" value="Genomic_DNA"/>
</dbReference>
<feature type="compositionally biased region" description="Low complexity" evidence="10">
    <location>
        <begin position="74"/>
        <end position="85"/>
    </location>
</feature>
<dbReference type="Pfam" id="PF08238">
    <property type="entry name" value="Sel1"/>
    <property type="match status" value="9"/>
</dbReference>
<dbReference type="PANTHER" id="PTHR45084">
    <property type="entry name" value="ERAD-ASSOCIATED E3 UBIQUITIN-PROTEIN LIGASE COMPONENT HRD3A-RELATED"/>
    <property type="match status" value="1"/>
</dbReference>
<evidence type="ECO:0000256" key="10">
    <source>
        <dbReference type="SAM" id="MobiDB-lite"/>
    </source>
</evidence>